<name>A0ABW5TFV6_9FLAO</name>
<protein>
    <submittedName>
        <fullName evidence="4">Sulfotransferase domain-containing protein</fullName>
    </submittedName>
</protein>
<evidence type="ECO:0000313" key="5">
    <source>
        <dbReference type="Proteomes" id="UP001597476"/>
    </source>
</evidence>
<sequence length="315" mass="36677">MKISKSYISNNHFIIAAPRSGTTWMSKMLNAHPDIFCVERRLFGNYADFVQDDGQVQSRLRVTLDKYVSSLILHHGLHPGKTERLMSSLIKSLVKEERAISKKKTIVDKITPYLGTSEHVLHQINTYFPKSKIIYLVRDGRDVFTSGVFHWFNKKQTNTELTDFESDRRDAFKSSKPFKGNRFFQDKEIQQWANEWKEPLQTIERARQTHEVKIISYEDMLKDPTNVVEACLSFFNVKSKPKFVNPCVEAGQFKKMSKGRNQGEAKADAHVRKGIAGDWKNYFTYEDGKLFHEIAGDSLIEYGYVENKNWFEELR</sequence>
<keyword evidence="2" id="KW-0808">Transferase</keyword>
<evidence type="ECO:0000256" key="1">
    <source>
        <dbReference type="ARBA" id="ARBA00005771"/>
    </source>
</evidence>
<comment type="caution">
    <text evidence="4">The sequence shown here is derived from an EMBL/GenBank/DDBJ whole genome shotgun (WGS) entry which is preliminary data.</text>
</comment>
<organism evidence="4 5">
    <name type="scientific">Hyunsoonleella rubra</name>
    <dbReference type="NCBI Taxonomy" id="1737062"/>
    <lineage>
        <taxon>Bacteria</taxon>
        <taxon>Pseudomonadati</taxon>
        <taxon>Bacteroidota</taxon>
        <taxon>Flavobacteriia</taxon>
        <taxon>Flavobacteriales</taxon>
        <taxon>Flavobacteriaceae</taxon>
    </lineage>
</organism>
<dbReference type="PANTHER" id="PTHR11783">
    <property type="entry name" value="SULFOTRANSFERASE SULT"/>
    <property type="match status" value="1"/>
</dbReference>
<dbReference type="EMBL" id="JBHULY010000034">
    <property type="protein sequence ID" value="MFD2727400.1"/>
    <property type="molecule type" value="Genomic_DNA"/>
</dbReference>
<dbReference type="Pfam" id="PF00685">
    <property type="entry name" value="Sulfotransfer_1"/>
    <property type="match status" value="1"/>
</dbReference>
<keyword evidence="5" id="KW-1185">Reference proteome</keyword>
<dbReference type="SUPFAM" id="SSF52540">
    <property type="entry name" value="P-loop containing nucleoside triphosphate hydrolases"/>
    <property type="match status" value="1"/>
</dbReference>
<dbReference type="Gene3D" id="3.40.50.300">
    <property type="entry name" value="P-loop containing nucleotide triphosphate hydrolases"/>
    <property type="match status" value="1"/>
</dbReference>
<dbReference type="InterPro" id="IPR027417">
    <property type="entry name" value="P-loop_NTPase"/>
</dbReference>
<gene>
    <name evidence="4" type="ORF">ACFSR8_14345</name>
</gene>
<evidence type="ECO:0000256" key="2">
    <source>
        <dbReference type="ARBA" id="ARBA00022679"/>
    </source>
</evidence>
<dbReference type="Proteomes" id="UP001597476">
    <property type="component" value="Unassembled WGS sequence"/>
</dbReference>
<feature type="domain" description="Sulfotransferase" evidence="3">
    <location>
        <begin position="12"/>
        <end position="297"/>
    </location>
</feature>
<reference evidence="5" key="1">
    <citation type="journal article" date="2019" name="Int. J. Syst. Evol. Microbiol.">
        <title>The Global Catalogue of Microorganisms (GCM) 10K type strain sequencing project: providing services to taxonomists for standard genome sequencing and annotation.</title>
        <authorList>
            <consortium name="The Broad Institute Genomics Platform"/>
            <consortium name="The Broad Institute Genome Sequencing Center for Infectious Disease"/>
            <person name="Wu L."/>
            <person name="Ma J."/>
        </authorList>
    </citation>
    <scope>NUCLEOTIDE SEQUENCE [LARGE SCALE GENOMIC DNA]</scope>
    <source>
        <strain evidence="5">KCTC 42398</strain>
    </source>
</reference>
<evidence type="ECO:0000313" key="4">
    <source>
        <dbReference type="EMBL" id="MFD2727400.1"/>
    </source>
</evidence>
<accession>A0ABW5TFV6</accession>
<evidence type="ECO:0000259" key="3">
    <source>
        <dbReference type="Pfam" id="PF00685"/>
    </source>
</evidence>
<comment type="similarity">
    <text evidence="1">Belongs to the sulfotransferase 1 family.</text>
</comment>
<proteinExistence type="inferred from homology"/>
<dbReference type="RefSeq" id="WP_380293215.1">
    <property type="nucleotide sequence ID" value="NZ_JBHULY010000034.1"/>
</dbReference>
<dbReference type="InterPro" id="IPR000863">
    <property type="entry name" value="Sulfotransferase_dom"/>
</dbReference>